<reference evidence="2 3" key="1">
    <citation type="submission" date="2016-07" db="EMBL/GenBank/DDBJ databases">
        <title>Pervasive Adenine N6-methylation of Active Genes in Fungi.</title>
        <authorList>
            <consortium name="DOE Joint Genome Institute"/>
            <person name="Mondo S.J."/>
            <person name="Dannebaum R.O."/>
            <person name="Kuo R.C."/>
            <person name="Labutti K."/>
            <person name="Haridas S."/>
            <person name="Kuo A."/>
            <person name="Salamov A."/>
            <person name="Ahrendt S.R."/>
            <person name="Lipzen A."/>
            <person name="Sullivan W."/>
            <person name="Andreopoulos W.B."/>
            <person name="Clum A."/>
            <person name="Lindquist E."/>
            <person name="Daum C."/>
            <person name="Ramamoorthy G.K."/>
            <person name="Gryganskyi A."/>
            <person name="Culley D."/>
            <person name="Magnuson J.K."/>
            <person name="James T.Y."/>
            <person name="O'Malley M.A."/>
            <person name="Stajich J.E."/>
            <person name="Spatafora J.W."/>
            <person name="Visel A."/>
            <person name="Grigoriev I.V."/>
        </authorList>
    </citation>
    <scope>NUCLEOTIDE SEQUENCE [LARGE SCALE GENOMIC DNA]</scope>
    <source>
        <strain evidence="2 3">68-887.2</strain>
    </source>
</reference>
<evidence type="ECO:0000313" key="2">
    <source>
        <dbReference type="EMBL" id="ORY29637.1"/>
    </source>
</evidence>
<protein>
    <submittedName>
        <fullName evidence="2">Uncharacterized protein</fullName>
    </submittedName>
</protein>
<feature type="compositionally biased region" description="Basic and acidic residues" evidence="1">
    <location>
        <begin position="416"/>
        <end position="425"/>
    </location>
</feature>
<gene>
    <name evidence="2" type="ORF">BCR39DRAFT_165171</name>
</gene>
<name>A0A1Y2B576_9TREE</name>
<evidence type="ECO:0000256" key="1">
    <source>
        <dbReference type="SAM" id="MobiDB-lite"/>
    </source>
</evidence>
<evidence type="ECO:0000313" key="3">
    <source>
        <dbReference type="Proteomes" id="UP000193986"/>
    </source>
</evidence>
<feature type="compositionally biased region" description="Polar residues" evidence="1">
    <location>
        <begin position="134"/>
        <end position="152"/>
    </location>
</feature>
<feature type="compositionally biased region" description="Basic and acidic residues" evidence="1">
    <location>
        <begin position="437"/>
        <end position="446"/>
    </location>
</feature>
<dbReference type="AlphaFoldDB" id="A0A1Y2B576"/>
<feature type="compositionally biased region" description="Basic and acidic residues" evidence="1">
    <location>
        <begin position="35"/>
        <end position="57"/>
    </location>
</feature>
<feature type="compositionally biased region" description="Basic and acidic residues" evidence="1">
    <location>
        <begin position="536"/>
        <end position="563"/>
    </location>
</feature>
<feature type="region of interest" description="Disordered" evidence="1">
    <location>
        <begin position="18"/>
        <end position="57"/>
    </location>
</feature>
<keyword evidence="3" id="KW-1185">Reference proteome</keyword>
<dbReference type="EMBL" id="MCFC01000024">
    <property type="protein sequence ID" value="ORY29637.1"/>
    <property type="molecule type" value="Genomic_DNA"/>
</dbReference>
<dbReference type="Proteomes" id="UP000193986">
    <property type="component" value="Unassembled WGS sequence"/>
</dbReference>
<feature type="compositionally biased region" description="Basic and acidic residues" evidence="1">
    <location>
        <begin position="339"/>
        <end position="354"/>
    </location>
</feature>
<sequence length="586" mass="63945">MSRRREAAELARVLLLSTQEATTAARISPHTLSSSDKHATQDSKDMELRPYEPHGRDNLAAARVVMQPTVRPTDVMGPPESLVVLSSSGSGSGARSDQVRGTATNTTSDVPTSAIRSFTPSGSSNRPPLVIPLSLNQPTTFSRTNQHQLSSPPNAPGPSHVFTPDKPTSSGDSSDRPLFSPTQKSSQPGPAVQDPACQPPQVITYGKSSNRVGGGTTPTTARKAHALTSSPAAGPTRAAESWSRGPFTVSSDNEVEEEVKEPNSKPRSTVQVVLPRRDKSIHRPAENRHASPDPLYGLIDNADPASTSARKSLQSRSSVAAEESQVSADGSGPGRRSSRVKENVEKKQAEQEARRKARRERKAREAEEERRRESGEASPENRRKSTTTSREERRKRRSSEVLVLVDETMPSTETTTRTRENRDKSSTPAVPAPTPHTETKDTAPDSRKRKSRFGEDEDELDSWHGSADEGAASPVKKVKAKAKDKKGNGRQKAASRTKPKGSHMVEVLQDEEEAERVDVAHEEKNTMAEDVEDEETTMRVDKAQDGEKTMKRRSEDDVPHEPEPSEQGDADIQVSSRNVWDLTNKS</sequence>
<dbReference type="OrthoDB" id="2565126at2759"/>
<organism evidence="2 3">
    <name type="scientific">Naematelia encephala</name>
    <dbReference type="NCBI Taxonomy" id="71784"/>
    <lineage>
        <taxon>Eukaryota</taxon>
        <taxon>Fungi</taxon>
        <taxon>Dikarya</taxon>
        <taxon>Basidiomycota</taxon>
        <taxon>Agaricomycotina</taxon>
        <taxon>Tremellomycetes</taxon>
        <taxon>Tremellales</taxon>
        <taxon>Naemateliaceae</taxon>
        <taxon>Naematelia</taxon>
    </lineage>
</organism>
<accession>A0A1Y2B576</accession>
<feature type="compositionally biased region" description="Basic and acidic residues" evidence="1">
    <location>
        <begin position="516"/>
        <end position="527"/>
    </location>
</feature>
<feature type="compositionally biased region" description="Low complexity" evidence="1">
    <location>
        <begin position="314"/>
        <end position="327"/>
    </location>
</feature>
<dbReference type="InParanoid" id="A0A1Y2B576"/>
<feature type="compositionally biased region" description="Polar residues" evidence="1">
    <location>
        <begin position="573"/>
        <end position="586"/>
    </location>
</feature>
<feature type="compositionally biased region" description="Basic and acidic residues" evidence="1">
    <location>
        <begin position="275"/>
        <end position="291"/>
    </location>
</feature>
<proteinExistence type="predicted"/>
<feature type="region of interest" description="Disordered" evidence="1">
    <location>
        <begin position="69"/>
        <end position="586"/>
    </location>
</feature>
<feature type="compositionally biased region" description="Polar residues" evidence="1">
    <location>
        <begin position="99"/>
        <end position="126"/>
    </location>
</feature>
<comment type="caution">
    <text evidence="2">The sequence shown here is derived from an EMBL/GenBank/DDBJ whole genome shotgun (WGS) entry which is preliminary data.</text>
</comment>
<feature type="compositionally biased region" description="Basic and acidic residues" evidence="1">
    <location>
        <begin position="362"/>
        <end position="383"/>
    </location>
</feature>